<dbReference type="Proteomes" id="UP001227095">
    <property type="component" value="Chromosome"/>
</dbReference>
<keyword evidence="2" id="KW-1185">Reference proteome</keyword>
<dbReference type="EMBL" id="CP123000">
    <property type="protein sequence ID" value="WGI68639.1"/>
    <property type="molecule type" value="Genomic_DNA"/>
</dbReference>
<organism evidence="1 2">
    <name type="scientific">Neorhizobium petrolearium</name>
    <dbReference type="NCBI Taxonomy" id="515361"/>
    <lineage>
        <taxon>Bacteria</taxon>
        <taxon>Pseudomonadati</taxon>
        <taxon>Pseudomonadota</taxon>
        <taxon>Alphaproteobacteria</taxon>
        <taxon>Hyphomicrobiales</taxon>
        <taxon>Rhizobiaceae</taxon>
        <taxon>Rhizobium/Agrobacterium group</taxon>
        <taxon>Neorhizobium</taxon>
    </lineage>
</organism>
<gene>
    <name evidence="1" type="ORF">QEO92_00630</name>
</gene>
<accession>A0ABY8M2E9</accession>
<name>A0ABY8M2E9_9HYPH</name>
<evidence type="ECO:0000313" key="2">
    <source>
        <dbReference type="Proteomes" id="UP001227095"/>
    </source>
</evidence>
<proteinExistence type="predicted"/>
<sequence length="316" mass="35370">MDQLSNSAIGAVAELAREKSLAVTTISAPSGAKGIPTSIPVLLDPKSGEATGIKSLFDDWRVTPEHKKGVARVTTLESFIDLTERHKTEHSVIFADTNWKQPRFVSIIDYHQMNIENEVDGGGSFTTLGAPDNGRHRIEYAFPLSEEWQAWVGCNKKAMNQVEFAEFIEDRIGELAAPHEDEITYWEGKLGGKMGYPNELQLLSRGLKIHAQTRVSNIVTLSSGEGEISFEEEHRDMKGDKLIIPSLFIIQLPPFFQGEATRVPVRLRYRAKEGITWFYQLYRPDQYITEQVMRDLARAESATGLPAYQGAPEMSA</sequence>
<evidence type="ECO:0000313" key="1">
    <source>
        <dbReference type="EMBL" id="WGI68639.1"/>
    </source>
</evidence>
<reference evidence="1 2" key="1">
    <citation type="submission" date="2023-04" db="EMBL/GenBank/DDBJ databases">
        <title>Neorhizobium petrolearium OS53, complete genome.</title>
        <authorList>
            <person name="Yu T."/>
        </authorList>
    </citation>
    <scope>NUCLEOTIDE SEQUENCE [LARGE SCALE GENOMIC DNA]</scope>
    <source>
        <strain evidence="1 2">OS53</strain>
    </source>
</reference>
<protein>
    <submittedName>
        <fullName evidence="1">DUF2303 family protein</fullName>
    </submittedName>
</protein>
<dbReference type="InterPro" id="IPR019276">
    <property type="entry name" value="DUF2303"/>
</dbReference>
<dbReference type="RefSeq" id="WP_227701800.1">
    <property type="nucleotide sequence ID" value="NZ_CP123000.1"/>
</dbReference>
<dbReference type="Pfam" id="PF10065">
    <property type="entry name" value="DUF2303"/>
    <property type="match status" value="1"/>
</dbReference>